<dbReference type="SUPFAM" id="SSF81296">
    <property type="entry name" value="E set domains"/>
    <property type="match status" value="1"/>
</dbReference>
<comment type="caution">
    <text evidence="8">The sequence shown here is derived from an EMBL/GenBank/DDBJ whole genome shotgun (WGS) entry which is preliminary data.</text>
</comment>
<feature type="domain" description="CBM2" evidence="7">
    <location>
        <begin position="288"/>
        <end position="392"/>
    </location>
</feature>
<dbReference type="InterPro" id="IPR004302">
    <property type="entry name" value="Cellulose/chitin-bd_N"/>
</dbReference>
<dbReference type="Pfam" id="PF00553">
    <property type="entry name" value="CBM_2"/>
    <property type="match status" value="1"/>
</dbReference>
<dbReference type="CDD" id="cd21177">
    <property type="entry name" value="LPMO_AA10"/>
    <property type="match status" value="1"/>
</dbReference>
<evidence type="ECO:0000256" key="4">
    <source>
        <dbReference type="ARBA" id="ARBA00023326"/>
    </source>
</evidence>
<evidence type="ECO:0000313" key="8">
    <source>
        <dbReference type="EMBL" id="GAA1816723.1"/>
    </source>
</evidence>
<evidence type="ECO:0000256" key="5">
    <source>
        <dbReference type="SAM" id="MobiDB-lite"/>
    </source>
</evidence>
<evidence type="ECO:0000256" key="3">
    <source>
        <dbReference type="ARBA" id="ARBA00023295"/>
    </source>
</evidence>
<dbReference type="InterPro" id="IPR018366">
    <property type="entry name" value="CBM2_CS"/>
</dbReference>
<organism evidence="8 9">
    <name type="scientific">Luedemannella flava</name>
    <dbReference type="NCBI Taxonomy" id="349316"/>
    <lineage>
        <taxon>Bacteria</taxon>
        <taxon>Bacillati</taxon>
        <taxon>Actinomycetota</taxon>
        <taxon>Actinomycetes</taxon>
        <taxon>Micromonosporales</taxon>
        <taxon>Micromonosporaceae</taxon>
        <taxon>Luedemannella</taxon>
    </lineage>
</organism>
<keyword evidence="3" id="KW-0326">Glycosidase</keyword>
<dbReference type="InterPro" id="IPR012291">
    <property type="entry name" value="CBM2_carb-bd_dom_sf"/>
</dbReference>
<dbReference type="InterPro" id="IPR051024">
    <property type="entry name" value="GlcNAc_Chitin_IntDeg"/>
</dbReference>
<dbReference type="InterPro" id="IPR014756">
    <property type="entry name" value="Ig_E-set"/>
</dbReference>
<keyword evidence="9" id="KW-1185">Reference proteome</keyword>
<gene>
    <name evidence="8" type="ORF">GCM10009682_42040</name>
</gene>
<dbReference type="InterPro" id="IPR008965">
    <property type="entry name" value="CBM2/CBM3_carb-bd_dom_sf"/>
</dbReference>
<sequence length="392" mass="40202">MAVLAAAVVTATGLAVFVNPAGALAHGAATAPASRTYMCYLDGLLKGGDITPINPACVNAVAVGGKQPIWDFYGVLRSDGAGRMSGFIPDGQLCSGGNTKFAAFDVMRNDWPVTHLTAGGTFQVHYNAWAPHPGQFRLYVTKAGFDPTAELGWDDLESQPFDTWNETVPNGNGEYYWNATLPTGLTGRHIIYSVWARTDSSETFYGCSDVVFDGGTGQVTGVGDPGTGATSAPTSAAPTSAVVTSRAPVTTAGPTTRAPVTTAAPTTRAPVTTAGPTSRAPVTTGVVTSVNPIGCQATYKSVGQWTGGFQGEVTIKNNGASPTSSWRATVTFANGQTLSQVWNGTGTTSGSTTTVTNVSWNGSLGVGASTSFGFLGSWNGTNDAPKVSCTLA</sequence>
<dbReference type="SUPFAM" id="SSF49384">
    <property type="entry name" value="Carbohydrate-binding domain"/>
    <property type="match status" value="1"/>
</dbReference>
<dbReference type="PROSITE" id="PS00561">
    <property type="entry name" value="CBM2_A"/>
    <property type="match status" value="1"/>
</dbReference>
<feature type="region of interest" description="Disordered" evidence="5">
    <location>
        <begin position="222"/>
        <end position="280"/>
    </location>
</feature>
<evidence type="ECO:0000256" key="2">
    <source>
        <dbReference type="ARBA" id="ARBA00022801"/>
    </source>
</evidence>
<feature type="chain" id="PRO_5045158308" evidence="6">
    <location>
        <begin position="26"/>
        <end position="392"/>
    </location>
</feature>
<dbReference type="Pfam" id="PF03067">
    <property type="entry name" value="LPMO_10"/>
    <property type="match status" value="1"/>
</dbReference>
<dbReference type="GO" id="GO:0004497">
    <property type="term" value="F:monooxygenase activity"/>
    <property type="evidence" value="ECO:0007669"/>
    <property type="project" value="UniProtKB-KW"/>
</dbReference>
<keyword evidence="4" id="KW-0119">Carbohydrate metabolism</keyword>
<dbReference type="SMART" id="SM00637">
    <property type="entry name" value="CBD_II"/>
    <property type="match status" value="1"/>
</dbReference>
<dbReference type="Gene3D" id="2.60.40.290">
    <property type="match status" value="1"/>
</dbReference>
<evidence type="ECO:0000256" key="1">
    <source>
        <dbReference type="ARBA" id="ARBA00022729"/>
    </source>
</evidence>
<name>A0ABP4YK09_9ACTN</name>
<evidence type="ECO:0000259" key="7">
    <source>
        <dbReference type="PROSITE" id="PS51173"/>
    </source>
</evidence>
<dbReference type="PANTHER" id="PTHR34823">
    <property type="entry name" value="GLCNAC-BINDING PROTEIN A"/>
    <property type="match status" value="1"/>
</dbReference>
<dbReference type="InterPro" id="IPR001919">
    <property type="entry name" value="CBD2"/>
</dbReference>
<dbReference type="PROSITE" id="PS51173">
    <property type="entry name" value="CBM2"/>
    <property type="match status" value="1"/>
</dbReference>
<keyword evidence="8" id="KW-0560">Oxidoreductase</keyword>
<dbReference type="Proteomes" id="UP001500218">
    <property type="component" value="Unassembled WGS sequence"/>
</dbReference>
<dbReference type="PANTHER" id="PTHR34823:SF1">
    <property type="entry name" value="CHITIN-BINDING TYPE-4 DOMAIN-CONTAINING PROTEIN"/>
    <property type="match status" value="1"/>
</dbReference>
<accession>A0ABP4YK09</accession>
<dbReference type="Gene3D" id="2.70.50.50">
    <property type="entry name" value="chitin-binding protein cbp21"/>
    <property type="match status" value="1"/>
</dbReference>
<evidence type="ECO:0000313" key="9">
    <source>
        <dbReference type="Proteomes" id="UP001500218"/>
    </source>
</evidence>
<keyword evidence="1 6" id="KW-0732">Signal</keyword>
<keyword evidence="2" id="KW-0378">Hydrolase</keyword>
<feature type="signal peptide" evidence="6">
    <location>
        <begin position="1"/>
        <end position="25"/>
    </location>
</feature>
<reference evidence="9" key="1">
    <citation type="journal article" date="2019" name="Int. J. Syst. Evol. Microbiol.">
        <title>The Global Catalogue of Microorganisms (GCM) 10K type strain sequencing project: providing services to taxonomists for standard genome sequencing and annotation.</title>
        <authorList>
            <consortium name="The Broad Institute Genomics Platform"/>
            <consortium name="The Broad Institute Genome Sequencing Center for Infectious Disease"/>
            <person name="Wu L."/>
            <person name="Ma J."/>
        </authorList>
    </citation>
    <scope>NUCLEOTIDE SEQUENCE [LARGE SCALE GENOMIC DNA]</scope>
    <source>
        <strain evidence="9">JCM 13250</strain>
    </source>
</reference>
<feature type="compositionally biased region" description="Low complexity" evidence="5">
    <location>
        <begin position="227"/>
        <end position="277"/>
    </location>
</feature>
<keyword evidence="4" id="KW-0624">Polysaccharide degradation</keyword>
<protein>
    <submittedName>
        <fullName evidence="8">Lytic polysaccharide monooxygenase</fullName>
    </submittedName>
</protein>
<evidence type="ECO:0000256" key="6">
    <source>
        <dbReference type="SAM" id="SignalP"/>
    </source>
</evidence>
<dbReference type="EMBL" id="BAAALT010000143">
    <property type="protein sequence ID" value="GAA1816723.1"/>
    <property type="molecule type" value="Genomic_DNA"/>
</dbReference>
<keyword evidence="8" id="KW-0503">Monooxygenase</keyword>
<proteinExistence type="predicted"/>